<evidence type="ECO:0000256" key="1">
    <source>
        <dbReference type="ARBA" id="ARBA00001974"/>
    </source>
</evidence>
<evidence type="ECO:0000313" key="9">
    <source>
        <dbReference type="Proteomes" id="UP000028135"/>
    </source>
</evidence>
<protein>
    <submittedName>
        <fullName evidence="8">Pyridine nucleotide-disulfide oxidoreductase</fullName>
    </submittedName>
</protein>
<dbReference type="InterPro" id="IPR051169">
    <property type="entry name" value="NADH-Q_oxidoreductase"/>
</dbReference>
<proteinExistence type="inferred from homology"/>
<comment type="cofactor">
    <cofactor evidence="1">
        <name>FAD</name>
        <dbReference type="ChEBI" id="CHEBI:57692"/>
    </cofactor>
</comment>
<comment type="similarity">
    <text evidence="2">Belongs to the NADH dehydrogenase family.</text>
</comment>
<dbReference type="GO" id="GO:0003955">
    <property type="term" value="F:NAD(P)H dehydrogenase (quinone) activity"/>
    <property type="evidence" value="ECO:0007669"/>
    <property type="project" value="TreeGrafter"/>
</dbReference>
<feature type="region of interest" description="Disordered" evidence="6">
    <location>
        <begin position="424"/>
        <end position="467"/>
    </location>
</feature>
<evidence type="ECO:0000256" key="3">
    <source>
        <dbReference type="ARBA" id="ARBA00022630"/>
    </source>
</evidence>
<dbReference type="InterPro" id="IPR023753">
    <property type="entry name" value="FAD/NAD-binding_dom"/>
</dbReference>
<comment type="caution">
    <text evidence="8">The sequence shown here is derived from an EMBL/GenBank/DDBJ whole genome shotgun (WGS) entry which is preliminary data.</text>
</comment>
<dbReference type="Gene3D" id="3.50.50.100">
    <property type="match status" value="1"/>
</dbReference>
<organism evidence="8 9">
    <name type="scientific">Sphingobium indicum F2</name>
    <dbReference type="NCBI Taxonomy" id="1450518"/>
    <lineage>
        <taxon>Bacteria</taxon>
        <taxon>Pseudomonadati</taxon>
        <taxon>Pseudomonadota</taxon>
        <taxon>Alphaproteobacteria</taxon>
        <taxon>Sphingomonadales</taxon>
        <taxon>Sphingomonadaceae</taxon>
        <taxon>Sphingobium</taxon>
    </lineage>
</organism>
<dbReference type="PROSITE" id="PS51257">
    <property type="entry name" value="PROKAR_LIPOPROTEIN"/>
    <property type="match status" value="1"/>
</dbReference>
<reference evidence="8 9" key="1">
    <citation type="submission" date="2014-05" db="EMBL/GenBank/DDBJ databases">
        <title>Genome Announcement of Sphingobium lucknowense F2.</title>
        <authorList>
            <person name="Lal R."/>
            <person name="Negi V."/>
            <person name="Lata P."/>
            <person name="Sangwan N."/>
            <person name="Gupta S.K."/>
            <person name="Rao D.L.N."/>
            <person name="Das S."/>
        </authorList>
    </citation>
    <scope>NUCLEOTIDE SEQUENCE [LARGE SCALE GENOMIC DNA]</scope>
    <source>
        <strain evidence="8 9">F2</strain>
    </source>
</reference>
<gene>
    <name evidence="8" type="ORF">AL00_04055</name>
</gene>
<keyword evidence="5" id="KW-0560">Oxidoreductase</keyword>
<evidence type="ECO:0000259" key="7">
    <source>
        <dbReference type="Pfam" id="PF07992"/>
    </source>
</evidence>
<evidence type="ECO:0000256" key="5">
    <source>
        <dbReference type="ARBA" id="ARBA00023002"/>
    </source>
</evidence>
<sequence>MDSHPWRGMGTSRPPHIIILGGGFAGLACARELGGKPIRVTIIDRNNYHLFVPLLYQVATAALSPADIAQPIRRILRRHDNIEVVLGEAVGVDPQSRRLSLADGSSLHFDRLVIATGSRYNYFAHPEWEPLAPGLRSIEDARLLRSRILRGFELAERQPDPHRRAELMTIVIVGAGPTGVEMAGAIAELAHYTLARDFRHIDPGAVRILLVEAGKQILTSFPDGLSTYARRRLEAMGVEIMLGKSLEDIDGDTLVIGGQRLRAGTIIWAAGIKASPAAFWLQAECDRSGRVRVATDFSVPGHPHIHVLGDSAAMNDEAGQPLPALAQVAQQQGRYLGQSLSREFTGRAPLPPFRFRDRGNTAIIGRNAAIFDFGKRRLKGRLAWLLWAIVHVYLLVGFEKRLLVSIQWLWRYFTYQRGARLITQPPPPLSQGLPDQGKRAAMPTDDNERMKPGDQAPAGTEGTGENLCPTCGGGGRLNGEPCPNCEGTGKVIEGIGGG</sequence>
<keyword evidence="3" id="KW-0285">Flavoprotein</keyword>
<dbReference type="EMBL" id="JANF02000011">
    <property type="protein sequence ID" value="KER37691.1"/>
    <property type="molecule type" value="Genomic_DNA"/>
</dbReference>
<evidence type="ECO:0000256" key="4">
    <source>
        <dbReference type="ARBA" id="ARBA00022827"/>
    </source>
</evidence>
<keyword evidence="4" id="KW-0274">FAD</keyword>
<evidence type="ECO:0000313" key="8">
    <source>
        <dbReference type="EMBL" id="KER37691.1"/>
    </source>
</evidence>
<evidence type="ECO:0000256" key="6">
    <source>
        <dbReference type="SAM" id="MobiDB-lite"/>
    </source>
</evidence>
<dbReference type="PANTHER" id="PTHR42913:SF3">
    <property type="entry name" value="64 KDA MITOCHONDRIAL NADH DEHYDROGENASE (EUROFUNG)"/>
    <property type="match status" value="1"/>
</dbReference>
<dbReference type="Gene3D" id="6.20.20.10">
    <property type="match status" value="1"/>
</dbReference>
<name>A0A8E0WUJ7_9SPHN</name>
<dbReference type="Proteomes" id="UP000028135">
    <property type="component" value="Unassembled WGS sequence"/>
</dbReference>
<dbReference type="SUPFAM" id="SSF51905">
    <property type="entry name" value="FAD/NAD(P)-binding domain"/>
    <property type="match status" value="2"/>
</dbReference>
<dbReference type="Pfam" id="PF07992">
    <property type="entry name" value="Pyr_redox_2"/>
    <property type="match status" value="1"/>
</dbReference>
<accession>A0A8E0WUJ7</accession>
<dbReference type="GO" id="GO:0019646">
    <property type="term" value="P:aerobic electron transport chain"/>
    <property type="evidence" value="ECO:0007669"/>
    <property type="project" value="TreeGrafter"/>
</dbReference>
<dbReference type="PRINTS" id="PR00368">
    <property type="entry name" value="FADPNR"/>
</dbReference>
<dbReference type="AlphaFoldDB" id="A0A8E0WUJ7"/>
<dbReference type="PRINTS" id="PR00411">
    <property type="entry name" value="PNDRDTASEI"/>
</dbReference>
<evidence type="ECO:0000256" key="2">
    <source>
        <dbReference type="ARBA" id="ARBA00005272"/>
    </source>
</evidence>
<dbReference type="PANTHER" id="PTHR42913">
    <property type="entry name" value="APOPTOSIS-INDUCING FACTOR 1"/>
    <property type="match status" value="1"/>
</dbReference>
<feature type="domain" description="FAD/NAD(P)-binding" evidence="7">
    <location>
        <begin position="16"/>
        <end position="333"/>
    </location>
</feature>
<dbReference type="InterPro" id="IPR036188">
    <property type="entry name" value="FAD/NAD-bd_sf"/>
</dbReference>